<dbReference type="Gene3D" id="3.40.50.300">
    <property type="entry name" value="P-loop containing nucleotide triphosphate hydrolases"/>
    <property type="match status" value="1"/>
</dbReference>
<dbReference type="PANTHER" id="PTHR11669">
    <property type="entry name" value="REPLICATION FACTOR C / DNA POLYMERASE III GAMMA-TAU SUBUNIT"/>
    <property type="match status" value="1"/>
</dbReference>
<dbReference type="Pfam" id="PF13177">
    <property type="entry name" value="DNA_pol3_delta2"/>
    <property type="match status" value="1"/>
</dbReference>
<keyword evidence="3" id="KW-0808">Transferase</keyword>
<keyword evidence="5" id="KW-0235">DNA replication</keyword>
<dbReference type="SUPFAM" id="SSF52540">
    <property type="entry name" value="P-loop containing nucleoside triphosphate hydrolases"/>
    <property type="match status" value="1"/>
</dbReference>
<dbReference type="OrthoDB" id="9810148at2"/>
<evidence type="ECO:0000313" key="12">
    <source>
        <dbReference type="Proteomes" id="UP000484547"/>
    </source>
</evidence>
<keyword evidence="6" id="KW-0239">DNA-directed DNA polymerase</keyword>
<evidence type="ECO:0000256" key="6">
    <source>
        <dbReference type="ARBA" id="ARBA00022932"/>
    </source>
</evidence>
<comment type="caution">
    <text evidence="9">The sequence shown here is derived from an EMBL/GenBank/DDBJ whole genome shotgun (WGS) entry which is preliminary data.</text>
</comment>
<sequence length="334" mass="37495">MPMWDDILGHEQNKEFLARLLQPGNRPHALLFYGPEGIGKKQLALRFAKTFLCQKPDEHPCGRCESCRLINLAEHSFAHPDFILVEQEAPGKDLKIEQIKEMSRQAAFAPALSGHKVCVIDAADRMTVEAANSLLKLLEEPPPNWMFILVASRLERLLPTILSRVIQLRFDQIPLALTQEALNRLGLERPELLARLAGGSLGAAVNLAAADAVSYREQALEFLEALPLAQPMRYVASQPWLESYDKQGGLLFTEMLLFLARDVLLWQNGLEEQIYNCDCTDRLRRLAASWPASHLKQAADIAQQAYQAIESNAGAKLVLETVVLKTDILRKEER</sequence>
<evidence type="ECO:0000313" key="10">
    <source>
        <dbReference type="EMBL" id="MTU04843.1"/>
    </source>
</evidence>
<dbReference type="GO" id="GO:0003887">
    <property type="term" value="F:DNA-directed DNA polymerase activity"/>
    <property type="evidence" value="ECO:0007669"/>
    <property type="project" value="UniProtKB-KW"/>
</dbReference>
<keyword evidence="11" id="KW-1185">Reference proteome</keyword>
<evidence type="ECO:0000313" key="11">
    <source>
        <dbReference type="Proteomes" id="UP000443070"/>
    </source>
</evidence>
<feature type="domain" description="DNA polymerase III delta subunit C-terminal" evidence="8">
    <location>
        <begin position="240"/>
        <end position="319"/>
    </location>
</feature>
<name>A0A7X2XI57_9FIRM</name>
<reference evidence="11 12" key="1">
    <citation type="journal article" date="2019" name="Nat. Med.">
        <title>A library of human gut bacterial isolates paired with longitudinal multiomics data enables mechanistic microbiome research.</title>
        <authorList>
            <person name="Poyet M."/>
            <person name="Groussin M."/>
            <person name="Gibbons S.M."/>
            <person name="Avila-Pacheco J."/>
            <person name="Jiang X."/>
            <person name="Kearney S.M."/>
            <person name="Perrotta A.R."/>
            <person name="Berdy B."/>
            <person name="Zhao S."/>
            <person name="Lieberman T.D."/>
            <person name="Swanson P.K."/>
            <person name="Smith M."/>
            <person name="Roesemann S."/>
            <person name="Alexander J.E."/>
            <person name="Rich S.A."/>
            <person name="Livny J."/>
            <person name="Vlamakis H."/>
            <person name="Clish C."/>
            <person name="Bullock K."/>
            <person name="Deik A."/>
            <person name="Scott J."/>
            <person name="Pierce K.A."/>
            <person name="Xavier R.J."/>
            <person name="Alm E.J."/>
        </authorList>
    </citation>
    <scope>NUCLEOTIDE SEQUENCE [LARGE SCALE GENOMIC DNA]</scope>
    <source>
        <strain evidence="9 12">BIOML-A13</strain>
        <strain evidence="10 11">BIOML-A3</strain>
    </source>
</reference>
<dbReference type="RefSeq" id="WP_155164269.1">
    <property type="nucleotide sequence ID" value="NZ_DBFJLF010000001.1"/>
</dbReference>
<evidence type="ECO:0000256" key="5">
    <source>
        <dbReference type="ARBA" id="ARBA00022705"/>
    </source>
</evidence>
<dbReference type="EC" id="2.7.7.7" evidence="1"/>
<evidence type="ECO:0000313" key="9">
    <source>
        <dbReference type="EMBL" id="MTT76770.1"/>
    </source>
</evidence>
<evidence type="ECO:0000259" key="8">
    <source>
        <dbReference type="Pfam" id="PF09115"/>
    </source>
</evidence>
<proteinExistence type="predicted"/>
<evidence type="ECO:0000256" key="4">
    <source>
        <dbReference type="ARBA" id="ARBA00022695"/>
    </source>
</evidence>
<dbReference type="InterPro" id="IPR050238">
    <property type="entry name" value="DNA_Rep/Repair_Clamp_Loader"/>
</dbReference>
<dbReference type="PANTHER" id="PTHR11669:SF8">
    <property type="entry name" value="DNA POLYMERASE III SUBUNIT DELTA"/>
    <property type="match status" value="1"/>
</dbReference>
<dbReference type="GO" id="GO:0006261">
    <property type="term" value="P:DNA-templated DNA replication"/>
    <property type="evidence" value="ECO:0007669"/>
    <property type="project" value="TreeGrafter"/>
</dbReference>
<dbReference type="Pfam" id="PF09115">
    <property type="entry name" value="DNApol3-delta_C"/>
    <property type="match status" value="1"/>
</dbReference>
<dbReference type="EMBL" id="WNBW01000012">
    <property type="protein sequence ID" value="MTU04843.1"/>
    <property type="molecule type" value="Genomic_DNA"/>
</dbReference>
<dbReference type="Proteomes" id="UP000484547">
    <property type="component" value="Unassembled WGS sequence"/>
</dbReference>
<comment type="catalytic activity">
    <reaction evidence="7">
        <text>DNA(n) + a 2'-deoxyribonucleoside 5'-triphosphate = DNA(n+1) + diphosphate</text>
        <dbReference type="Rhea" id="RHEA:22508"/>
        <dbReference type="Rhea" id="RHEA-COMP:17339"/>
        <dbReference type="Rhea" id="RHEA-COMP:17340"/>
        <dbReference type="ChEBI" id="CHEBI:33019"/>
        <dbReference type="ChEBI" id="CHEBI:61560"/>
        <dbReference type="ChEBI" id="CHEBI:173112"/>
        <dbReference type="EC" id="2.7.7.7"/>
    </reaction>
</comment>
<evidence type="ECO:0000256" key="7">
    <source>
        <dbReference type="ARBA" id="ARBA00049244"/>
    </source>
</evidence>
<dbReference type="EMBL" id="WNBM01000011">
    <property type="protein sequence ID" value="MTT76770.1"/>
    <property type="molecule type" value="Genomic_DNA"/>
</dbReference>
<dbReference type="InterPro" id="IPR027417">
    <property type="entry name" value="P-loop_NTPase"/>
</dbReference>
<protein>
    <recommendedName>
        <fullName evidence="2">DNA polymerase III subunit delta'</fullName>
        <ecNumber evidence="1">2.7.7.7</ecNumber>
    </recommendedName>
</protein>
<evidence type="ECO:0000256" key="1">
    <source>
        <dbReference type="ARBA" id="ARBA00012417"/>
    </source>
</evidence>
<dbReference type="Proteomes" id="UP000443070">
    <property type="component" value="Unassembled WGS sequence"/>
</dbReference>
<organism evidence="9 12">
    <name type="scientific">Phascolarctobacterium faecium</name>
    <dbReference type="NCBI Taxonomy" id="33025"/>
    <lineage>
        <taxon>Bacteria</taxon>
        <taxon>Bacillati</taxon>
        <taxon>Bacillota</taxon>
        <taxon>Negativicutes</taxon>
        <taxon>Acidaminococcales</taxon>
        <taxon>Acidaminococcaceae</taxon>
        <taxon>Phascolarctobacterium</taxon>
    </lineage>
</organism>
<gene>
    <name evidence="9" type="ORF">GMD11_10965</name>
    <name evidence="10" type="ORF">GMD18_10635</name>
</gene>
<dbReference type="GO" id="GO:0009360">
    <property type="term" value="C:DNA polymerase III complex"/>
    <property type="evidence" value="ECO:0007669"/>
    <property type="project" value="InterPro"/>
</dbReference>
<keyword evidence="4" id="KW-0548">Nucleotidyltransferase</keyword>
<dbReference type="AlphaFoldDB" id="A0A7X2XI57"/>
<evidence type="ECO:0000256" key="3">
    <source>
        <dbReference type="ARBA" id="ARBA00022679"/>
    </source>
</evidence>
<evidence type="ECO:0000256" key="2">
    <source>
        <dbReference type="ARBA" id="ARBA00014363"/>
    </source>
</evidence>
<accession>A0A7X2XI57</accession>
<dbReference type="InterPro" id="IPR015199">
    <property type="entry name" value="DNA_pol_III_delta_C"/>
</dbReference>
<dbReference type="GO" id="GO:0003677">
    <property type="term" value="F:DNA binding"/>
    <property type="evidence" value="ECO:0007669"/>
    <property type="project" value="InterPro"/>
</dbReference>